<evidence type="ECO:0000313" key="2">
    <source>
        <dbReference type="Proteomes" id="UP001144978"/>
    </source>
</evidence>
<evidence type="ECO:0000313" key="1">
    <source>
        <dbReference type="EMBL" id="KAJ2984284.1"/>
    </source>
</evidence>
<accession>A0ACC1NYX8</accession>
<dbReference type="Proteomes" id="UP001144978">
    <property type="component" value="Unassembled WGS sequence"/>
</dbReference>
<sequence>MRRKYAQPALPTLYFKDGILSVPGYTFEKVRAAVQPRRSLADMLIEPRYHLRPLAGGPMGGHRQHDPSRRGDQLARRHERARQDRPRPFQRFDAARARGPYSREDGLVAGLLEHDPPHDRLLHDPEDKRRLRRPAPLPPRPQHPRRREGADVTQVSWSLALPIPLVQPRRHPAALPSCFLSLHHVVSTVPLTVASADASIPAPVAHILATQPRENHLAARRYPSHTVHKDIYGDYSSSILTRSSDPA</sequence>
<keyword evidence="2" id="KW-1185">Reference proteome</keyword>
<comment type="caution">
    <text evidence="1">The sequence shown here is derived from an EMBL/GenBank/DDBJ whole genome shotgun (WGS) entry which is preliminary data.</text>
</comment>
<name>A0ACC1NYX8_9APHY</name>
<protein>
    <submittedName>
        <fullName evidence="1">Uncharacterized protein</fullName>
    </submittedName>
</protein>
<reference evidence="1" key="1">
    <citation type="submission" date="2022-08" db="EMBL/GenBank/DDBJ databases">
        <title>Genome Sequence of Pycnoporus sanguineus.</title>
        <authorList>
            <person name="Buettner E."/>
        </authorList>
    </citation>
    <scope>NUCLEOTIDE SEQUENCE</scope>
    <source>
        <strain evidence="1">CG-C14</strain>
    </source>
</reference>
<gene>
    <name evidence="1" type="ORF">NUW54_g10543</name>
</gene>
<proteinExistence type="predicted"/>
<organism evidence="1 2">
    <name type="scientific">Trametes sanguinea</name>
    <dbReference type="NCBI Taxonomy" id="158606"/>
    <lineage>
        <taxon>Eukaryota</taxon>
        <taxon>Fungi</taxon>
        <taxon>Dikarya</taxon>
        <taxon>Basidiomycota</taxon>
        <taxon>Agaricomycotina</taxon>
        <taxon>Agaricomycetes</taxon>
        <taxon>Polyporales</taxon>
        <taxon>Polyporaceae</taxon>
        <taxon>Trametes</taxon>
    </lineage>
</organism>
<dbReference type="EMBL" id="JANSHE010003832">
    <property type="protein sequence ID" value="KAJ2984284.1"/>
    <property type="molecule type" value="Genomic_DNA"/>
</dbReference>